<evidence type="ECO:0000256" key="5">
    <source>
        <dbReference type="ARBA" id="ARBA00022833"/>
    </source>
</evidence>
<dbReference type="SMART" id="SM00947">
    <property type="entry name" value="Pro_CA"/>
    <property type="match status" value="1"/>
</dbReference>
<accession>A0ABP5FT46</accession>
<evidence type="ECO:0000256" key="4">
    <source>
        <dbReference type="ARBA" id="ARBA00022723"/>
    </source>
</evidence>
<dbReference type="InterPro" id="IPR001765">
    <property type="entry name" value="Carbonic_anhydrase"/>
</dbReference>
<comment type="catalytic activity">
    <reaction evidence="7">
        <text>hydrogencarbonate + H(+) = CO2 + H2O</text>
        <dbReference type="Rhea" id="RHEA:10748"/>
        <dbReference type="ChEBI" id="CHEBI:15377"/>
        <dbReference type="ChEBI" id="CHEBI:15378"/>
        <dbReference type="ChEBI" id="CHEBI:16526"/>
        <dbReference type="ChEBI" id="CHEBI:17544"/>
        <dbReference type="EC" id="4.2.1.1"/>
    </reaction>
</comment>
<protein>
    <recommendedName>
        <fullName evidence="3">carbonic anhydrase</fullName>
        <ecNumber evidence="3">4.2.1.1</ecNumber>
    </recommendedName>
</protein>
<evidence type="ECO:0000313" key="8">
    <source>
        <dbReference type="EMBL" id="GAA2033584.1"/>
    </source>
</evidence>
<comment type="caution">
    <text evidence="8">The sequence shown here is derived from an EMBL/GenBank/DDBJ whole genome shotgun (WGS) entry which is preliminary data.</text>
</comment>
<dbReference type="Pfam" id="PF00484">
    <property type="entry name" value="Pro_CA"/>
    <property type="match status" value="1"/>
</dbReference>
<name>A0ABP5FT46_9MICO</name>
<dbReference type="InterPro" id="IPR036874">
    <property type="entry name" value="Carbonic_anhydrase_sf"/>
</dbReference>
<keyword evidence="5" id="KW-0862">Zinc</keyword>
<comment type="cofactor">
    <cofactor evidence="1">
        <name>Zn(2+)</name>
        <dbReference type="ChEBI" id="CHEBI:29105"/>
    </cofactor>
</comment>
<dbReference type="EMBL" id="BAAANB010000021">
    <property type="protein sequence ID" value="GAA2033584.1"/>
    <property type="molecule type" value="Genomic_DNA"/>
</dbReference>
<keyword evidence="4" id="KW-0479">Metal-binding</keyword>
<dbReference type="CDD" id="cd03379">
    <property type="entry name" value="beta_CA_cladeD"/>
    <property type="match status" value="1"/>
</dbReference>
<dbReference type="SUPFAM" id="SSF53056">
    <property type="entry name" value="beta-carbonic anhydrase, cab"/>
    <property type="match status" value="1"/>
</dbReference>
<reference evidence="9" key="1">
    <citation type="journal article" date="2019" name="Int. J. Syst. Evol. Microbiol.">
        <title>The Global Catalogue of Microorganisms (GCM) 10K type strain sequencing project: providing services to taxonomists for standard genome sequencing and annotation.</title>
        <authorList>
            <consortium name="The Broad Institute Genomics Platform"/>
            <consortium name="The Broad Institute Genome Sequencing Center for Infectious Disease"/>
            <person name="Wu L."/>
            <person name="Ma J."/>
        </authorList>
    </citation>
    <scope>NUCLEOTIDE SEQUENCE [LARGE SCALE GENOMIC DNA]</scope>
    <source>
        <strain evidence="9">JCM 14283</strain>
    </source>
</reference>
<proteinExistence type="inferred from homology"/>
<organism evidence="8 9">
    <name type="scientific">Terrabacter terrae</name>
    <dbReference type="NCBI Taxonomy" id="318434"/>
    <lineage>
        <taxon>Bacteria</taxon>
        <taxon>Bacillati</taxon>
        <taxon>Actinomycetota</taxon>
        <taxon>Actinomycetes</taxon>
        <taxon>Micrococcales</taxon>
        <taxon>Intrasporangiaceae</taxon>
        <taxon>Terrabacter</taxon>
    </lineage>
</organism>
<evidence type="ECO:0000256" key="1">
    <source>
        <dbReference type="ARBA" id="ARBA00001947"/>
    </source>
</evidence>
<dbReference type="Gene3D" id="3.40.1050.10">
    <property type="entry name" value="Carbonic anhydrase"/>
    <property type="match status" value="1"/>
</dbReference>
<evidence type="ECO:0000313" key="9">
    <source>
        <dbReference type="Proteomes" id="UP001501285"/>
    </source>
</evidence>
<keyword evidence="9" id="KW-1185">Reference proteome</keyword>
<dbReference type="EC" id="4.2.1.1" evidence="3"/>
<gene>
    <name evidence="8" type="ORF">GCM10009740_25080</name>
</gene>
<sequence length="171" mass="18136">MSQNASADKGFDDLLAANRGYVDNFDMAGFDGIARAGVAIVTCMDSRIDPLGLVGLKPGDAKIFRNPGGRVGSSALEALVLATHLLGVDRILVVPHTRCAMASNSEVELRERVGASAGKDASWMTFHAIEDQEQALREDLAKVRTHPLIAEGTLVGGFVYDVDSGLLRPVS</sequence>
<comment type="similarity">
    <text evidence="2">Belongs to the beta-class carbonic anhydrase family.</text>
</comment>
<dbReference type="PANTHER" id="PTHR43175">
    <property type="entry name" value="CARBONIC ANHYDRASE"/>
    <property type="match status" value="1"/>
</dbReference>
<evidence type="ECO:0000256" key="6">
    <source>
        <dbReference type="ARBA" id="ARBA00024993"/>
    </source>
</evidence>
<comment type="function">
    <text evidence="6">Catalyzes the reversible hydration of carbon dioxide to form bicarbonate.</text>
</comment>
<dbReference type="Proteomes" id="UP001501285">
    <property type="component" value="Unassembled WGS sequence"/>
</dbReference>
<dbReference type="PANTHER" id="PTHR43175:SF3">
    <property type="entry name" value="CARBON DISULFIDE HYDROLASE"/>
    <property type="match status" value="1"/>
</dbReference>
<evidence type="ECO:0000256" key="7">
    <source>
        <dbReference type="ARBA" id="ARBA00048348"/>
    </source>
</evidence>
<evidence type="ECO:0000256" key="2">
    <source>
        <dbReference type="ARBA" id="ARBA00006217"/>
    </source>
</evidence>
<dbReference type="RefSeq" id="WP_343991777.1">
    <property type="nucleotide sequence ID" value="NZ_BAAANB010000021.1"/>
</dbReference>
<evidence type="ECO:0000256" key="3">
    <source>
        <dbReference type="ARBA" id="ARBA00012925"/>
    </source>
</evidence>